<keyword evidence="6" id="KW-1185">Reference proteome</keyword>
<evidence type="ECO:0000256" key="3">
    <source>
        <dbReference type="PROSITE-ProRule" id="PRU00023"/>
    </source>
</evidence>
<dbReference type="Pfam" id="PF00023">
    <property type="entry name" value="Ank"/>
    <property type="match status" value="1"/>
</dbReference>
<protein>
    <recommendedName>
        <fullName evidence="7">Ankyrin repeat protein</fullName>
    </recommendedName>
</protein>
<dbReference type="Pfam" id="PF12796">
    <property type="entry name" value="Ank_2"/>
    <property type="match status" value="1"/>
</dbReference>
<dbReference type="InterPro" id="IPR002110">
    <property type="entry name" value="Ankyrin_rpt"/>
</dbReference>
<dbReference type="PROSITE" id="PS50088">
    <property type="entry name" value="ANK_REPEAT"/>
    <property type="match status" value="3"/>
</dbReference>
<feature type="repeat" description="ANK" evidence="3">
    <location>
        <begin position="317"/>
        <end position="346"/>
    </location>
</feature>
<keyword evidence="1" id="KW-0677">Repeat</keyword>
<dbReference type="SMART" id="SM00248">
    <property type="entry name" value="ANK"/>
    <property type="match status" value="5"/>
</dbReference>
<sequence>MSNSRSRGPPLPGSVHGSSLQAQLESEGARINRNNNRPLIEHIINHSTPGYVTKAVWLQEHSVIEHEYLLLCIKTYDGRLSWMRVERTGDLPEEARSADALTDQAQLIVTIAPSREKLVCGDRVLVEADLDLNKARLSDVAKLMLIVHNEEPQYHIQWHNCWWLARVIMQVLSGTYMNSDKKQKKKVTKRCDASHSKHVLAMSAGGPFAGFEGGIQGTALHQAAYRGDLKIVQLLLEKGSDVNFRGNLNHNNLVAACAIGKGEVIQPLLSKGADINATSALYGTALMAACYQGKLETVQLLLDSGADVNVQDAWFGNALHVAVRHGYPRVVQLLLDNGADVDMHHAGETGTTAVQIAMSRGYLNIVQMLSKAGASEGKEGF</sequence>
<dbReference type="Gene3D" id="1.25.40.20">
    <property type="entry name" value="Ankyrin repeat-containing domain"/>
    <property type="match status" value="1"/>
</dbReference>
<feature type="repeat" description="ANK" evidence="3">
    <location>
        <begin position="215"/>
        <end position="247"/>
    </location>
</feature>
<dbReference type="PROSITE" id="PS50297">
    <property type="entry name" value="ANK_REP_REGION"/>
    <property type="match status" value="3"/>
</dbReference>
<evidence type="ECO:0000313" key="5">
    <source>
        <dbReference type="EMBL" id="KAJ4135287.1"/>
    </source>
</evidence>
<organism evidence="5 6">
    <name type="scientific">Fusarium equiseti</name>
    <name type="common">Fusarium scirpi</name>
    <dbReference type="NCBI Taxonomy" id="61235"/>
    <lineage>
        <taxon>Eukaryota</taxon>
        <taxon>Fungi</taxon>
        <taxon>Dikarya</taxon>
        <taxon>Ascomycota</taxon>
        <taxon>Pezizomycotina</taxon>
        <taxon>Sordariomycetes</taxon>
        <taxon>Hypocreomycetidae</taxon>
        <taxon>Hypocreales</taxon>
        <taxon>Nectriaceae</taxon>
        <taxon>Fusarium</taxon>
        <taxon>Fusarium incarnatum-equiseti species complex</taxon>
    </lineage>
</organism>
<evidence type="ECO:0000256" key="4">
    <source>
        <dbReference type="SAM" id="MobiDB-lite"/>
    </source>
</evidence>
<proteinExistence type="predicted"/>
<feature type="region of interest" description="Disordered" evidence="4">
    <location>
        <begin position="1"/>
        <end position="25"/>
    </location>
</feature>
<gene>
    <name evidence="5" type="ORF">NW768_004909</name>
</gene>
<evidence type="ECO:0008006" key="7">
    <source>
        <dbReference type="Google" id="ProtNLM"/>
    </source>
</evidence>
<dbReference type="InterPro" id="IPR050745">
    <property type="entry name" value="Multifunctional_regulatory"/>
</dbReference>
<dbReference type="EMBL" id="JAOQBH010000006">
    <property type="protein sequence ID" value="KAJ4135287.1"/>
    <property type="molecule type" value="Genomic_DNA"/>
</dbReference>
<evidence type="ECO:0000256" key="1">
    <source>
        <dbReference type="ARBA" id="ARBA00022737"/>
    </source>
</evidence>
<dbReference type="InterPro" id="IPR036770">
    <property type="entry name" value="Ankyrin_rpt-contain_sf"/>
</dbReference>
<evidence type="ECO:0000256" key="2">
    <source>
        <dbReference type="ARBA" id="ARBA00023043"/>
    </source>
</evidence>
<dbReference type="PANTHER" id="PTHR24189:SF50">
    <property type="entry name" value="ANKYRIN REPEAT AND SOCS BOX PROTEIN 2"/>
    <property type="match status" value="1"/>
</dbReference>
<comment type="caution">
    <text evidence="5">The sequence shown here is derived from an EMBL/GenBank/DDBJ whole genome shotgun (WGS) entry which is preliminary data.</text>
</comment>
<evidence type="ECO:0000313" key="6">
    <source>
        <dbReference type="Proteomes" id="UP001152024"/>
    </source>
</evidence>
<name>A0ABQ8RHM0_FUSEQ</name>
<reference evidence="5" key="1">
    <citation type="submission" date="2022-09" db="EMBL/GenBank/DDBJ databases">
        <title>Fusarium specimens isolated from Avocado Roots.</title>
        <authorList>
            <person name="Stajich J."/>
            <person name="Roper C."/>
            <person name="Heimlech-Rivalta G."/>
        </authorList>
    </citation>
    <scope>NUCLEOTIDE SEQUENCE</scope>
    <source>
        <strain evidence="5">CF00095</strain>
    </source>
</reference>
<dbReference type="Proteomes" id="UP001152024">
    <property type="component" value="Unassembled WGS sequence"/>
</dbReference>
<feature type="repeat" description="ANK" evidence="3">
    <location>
        <begin position="284"/>
        <end position="313"/>
    </location>
</feature>
<dbReference type="PRINTS" id="PR01415">
    <property type="entry name" value="ANKYRIN"/>
</dbReference>
<accession>A0ABQ8RHM0</accession>
<dbReference type="PANTHER" id="PTHR24189">
    <property type="entry name" value="MYOTROPHIN"/>
    <property type="match status" value="1"/>
</dbReference>
<keyword evidence="2 3" id="KW-0040">ANK repeat</keyword>
<dbReference type="SUPFAM" id="SSF48403">
    <property type="entry name" value="Ankyrin repeat"/>
    <property type="match status" value="1"/>
</dbReference>